<evidence type="ECO:0000256" key="1">
    <source>
        <dbReference type="ARBA" id="ARBA00004127"/>
    </source>
</evidence>
<dbReference type="GO" id="GO:0006643">
    <property type="term" value="P:membrane lipid metabolic process"/>
    <property type="evidence" value="ECO:0007669"/>
    <property type="project" value="TreeGrafter"/>
</dbReference>
<feature type="domain" description="Fatty acid hydroxylase" evidence="8">
    <location>
        <begin position="107"/>
        <end position="242"/>
    </location>
</feature>
<evidence type="ECO:0000313" key="10">
    <source>
        <dbReference type="Proteomes" id="UP000580654"/>
    </source>
</evidence>
<protein>
    <submittedName>
        <fullName evidence="9">Sterol desaturase/sphingolipid hydroxylase (Fatty acid hydroxylase superfamily)</fullName>
    </submittedName>
</protein>
<dbReference type="GO" id="GO:0008610">
    <property type="term" value="P:lipid biosynthetic process"/>
    <property type="evidence" value="ECO:0007669"/>
    <property type="project" value="InterPro"/>
</dbReference>
<dbReference type="PANTHER" id="PTHR21624:SF3">
    <property type="entry name" value="FATTY ACID HYDROXYLASE DOMAIN-CONTAINING PROTEIN"/>
    <property type="match status" value="1"/>
</dbReference>
<feature type="transmembrane region" description="Helical" evidence="7">
    <location>
        <begin position="20"/>
        <end position="40"/>
    </location>
</feature>
<dbReference type="PANTHER" id="PTHR21624">
    <property type="entry name" value="STEROL DESATURASE-RELATED PROTEIN"/>
    <property type="match status" value="1"/>
</dbReference>
<keyword evidence="5 7" id="KW-0472">Membrane</keyword>
<evidence type="ECO:0000259" key="8">
    <source>
        <dbReference type="Pfam" id="PF04116"/>
    </source>
</evidence>
<comment type="subcellular location">
    <subcellularLocation>
        <location evidence="1">Endomembrane system</location>
        <topology evidence="1">Multi-pass membrane protein</topology>
    </subcellularLocation>
</comment>
<dbReference type="GO" id="GO:0012505">
    <property type="term" value="C:endomembrane system"/>
    <property type="evidence" value="ECO:0007669"/>
    <property type="project" value="UniProtKB-SubCell"/>
</dbReference>
<keyword evidence="4" id="KW-0560">Oxidoreductase</keyword>
<dbReference type="InterPro" id="IPR051689">
    <property type="entry name" value="Sterol_desaturase/TMEM195"/>
</dbReference>
<feature type="region of interest" description="Disordered" evidence="6">
    <location>
        <begin position="279"/>
        <end position="298"/>
    </location>
</feature>
<dbReference type="GO" id="GO:0016020">
    <property type="term" value="C:membrane"/>
    <property type="evidence" value="ECO:0007669"/>
    <property type="project" value="GOC"/>
</dbReference>
<dbReference type="GO" id="GO:0005506">
    <property type="term" value="F:iron ion binding"/>
    <property type="evidence" value="ECO:0007669"/>
    <property type="project" value="InterPro"/>
</dbReference>
<dbReference type="GO" id="GO:0050479">
    <property type="term" value="F:glyceryl-ether monooxygenase activity"/>
    <property type="evidence" value="ECO:0007669"/>
    <property type="project" value="TreeGrafter"/>
</dbReference>
<evidence type="ECO:0000256" key="6">
    <source>
        <dbReference type="SAM" id="MobiDB-lite"/>
    </source>
</evidence>
<feature type="compositionally biased region" description="Gly residues" evidence="6">
    <location>
        <begin position="289"/>
        <end position="298"/>
    </location>
</feature>
<comment type="caution">
    <text evidence="9">The sequence shown here is derived from an EMBL/GenBank/DDBJ whole genome shotgun (WGS) entry which is preliminary data.</text>
</comment>
<proteinExistence type="predicted"/>
<dbReference type="Pfam" id="PF04116">
    <property type="entry name" value="FA_hydroxylase"/>
    <property type="match status" value="1"/>
</dbReference>
<keyword evidence="10" id="KW-1185">Reference proteome</keyword>
<accession>A0A840Y9D0</accession>
<dbReference type="RefSeq" id="WP_184520536.1">
    <property type="nucleotide sequence ID" value="NZ_JACIJD010000017.1"/>
</dbReference>
<dbReference type="EMBL" id="JACIJD010000017">
    <property type="protein sequence ID" value="MBB5695329.1"/>
    <property type="molecule type" value="Genomic_DNA"/>
</dbReference>
<feature type="compositionally biased region" description="Basic and acidic residues" evidence="6">
    <location>
        <begin position="279"/>
        <end position="288"/>
    </location>
</feature>
<keyword evidence="3 7" id="KW-1133">Transmembrane helix</keyword>
<evidence type="ECO:0000313" key="9">
    <source>
        <dbReference type="EMBL" id="MBB5695329.1"/>
    </source>
</evidence>
<organism evidence="9 10">
    <name type="scientific">Muricoccus pecuniae</name>
    <dbReference type="NCBI Taxonomy" id="693023"/>
    <lineage>
        <taxon>Bacteria</taxon>
        <taxon>Pseudomonadati</taxon>
        <taxon>Pseudomonadota</taxon>
        <taxon>Alphaproteobacteria</taxon>
        <taxon>Acetobacterales</taxon>
        <taxon>Roseomonadaceae</taxon>
        <taxon>Muricoccus</taxon>
    </lineage>
</organism>
<keyword evidence="2 7" id="KW-0812">Transmembrane</keyword>
<gene>
    <name evidence="9" type="ORF">FHS87_003386</name>
</gene>
<evidence type="ECO:0000256" key="3">
    <source>
        <dbReference type="ARBA" id="ARBA00022989"/>
    </source>
</evidence>
<feature type="transmembrane region" description="Helical" evidence="7">
    <location>
        <begin position="61"/>
        <end position="79"/>
    </location>
</feature>
<dbReference type="InterPro" id="IPR006694">
    <property type="entry name" value="Fatty_acid_hydroxylase"/>
</dbReference>
<evidence type="ECO:0000256" key="4">
    <source>
        <dbReference type="ARBA" id="ARBA00023002"/>
    </source>
</evidence>
<sequence length="298" mass="33112">MPAAPSRSDRSLASPAPGGKAGPALLAAGLALAAGAIFLAERRAPLRRRSQAEPSRTIRNLAMGALSMAVVAAVEGPVARRLARRAEGRRLGLAQRLPLPAPARDAVAFLLMDYTIYVWHVLTHKVPALWRLHLVHHVDLDLDASTALRFHALDMLVSVPWRAAQVALLGVSPRAFGAWQGFFFLSVLFHHSNLRLPERLERALALVLTTPRMHGIHHSAVREETDSNWTSGLSFWDRLHRTFRWDVAQRDLRIGVPGYRDPAELRLRPSLRMPFRPQRDAWLPREGPRPGGGPVRGR</sequence>
<evidence type="ECO:0000256" key="7">
    <source>
        <dbReference type="SAM" id="Phobius"/>
    </source>
</evidence>
<name>A0A840Y9D0_9PROT</name>
<evidence type="ECO:0000256" key="2">
    <source>
        <dbReference type="ARBA" id="ARBA00022692"/>
    </source>
</evidence>
<dbReference type="Proteomes" id="UP000580654">
    <property type="component" value="Unassembled WGS sequence"/>
</dbReference>
<evidence type="ECO:0000256" key="5">
    <source>
        <dbReference type="ARBA" id="ARBA00023136"/>
    </source>
</evidence>
<reference evidence="9 10" key="1">
    <citation type="submission" date="2020-08" db="EMBL/GenBank/DDBJ databases">
        <title>Genomic Encyclopedia of Type Strains, Phase IV (KMG-IV): sequencing the most valuable type-strain genomes for metagenomic binning, comparative biology and taxonomic classification.</title>
        <authorList>
            <person name="Goeker M."/>
        </authorList>
    </citation>
    <scope>NUCLEOTIDE SEQUENCE [LARGE SCALE GENOMIC DNA]</scope>
    <source>
        <strain evidence="9 10">DSM 25622</strain>
    </source>
</reference>
<dbReference type="AlphaFoldDB" id="A0A840Y9D0"/>